<gene>
    <name evidence="1" type="ORF">FPZ49_30860</name>
</gene>
<keyword evidence="2" id="KW-1185">Reference proteome</keyword>
<comment type="caution">
    <text evidence="1">The sequence shown here is derived from an EMBL/GenBank/DDBJ whole genome shotgun (WGS) entry which is preliminary data.</text>
</comment>
<dbReference type="OrthoDB" id="1955171at2"/>
<accession>A0A559JVW3</accession>
<protein>
    <submittedName>
        <fullName evidence="1">Uncharacterized protein</fullName>
    </submittedName>
</protein>
<dbReference type="Pfam" id="PF14169">
    <property type="entry name" value="YdjO"/>
    <property type="match status" value="1"/>
</dbReference>
<name>A0A559JVW3_9BACL</name>
<reference evidence="1 2" key="1">
    <citation type="submission" date="2019-07" db="EMBL/GenBank/DDBJ databases">
        <authorList>
            <person name="Kim J."/>
        </authorList>
    </citation>
    <scope>NUCLEOTIDE SEQUENCE [LARGE SCALE GENOMIC DNA]</scope>
    <source>
        <strain evidence="1 2">JC52</strain>
    </source>
</reference>
<organism evidence="1 2">
    <name type="scientific">Paenibacillus cremeus</name>
    <dbReference type="NCBI Taxonomy" id="2163881"/>
    <lineage>
        <taxon>Bacteria</taxon>
        <taxon>Bacillati</taxon>
        <taxon>Bacillota</taxon>
        <taxon>Bacilli</taxon>
        <taxon>Bacillales</taxon>
        <taxon>Paenibacillaceae</taxon>
        <taxon>Paenibacillus</taxon>
    </lineage>
</organism>
<dbReference type="InterPro" id="IPR025916">
    <property type="entry name" value="YdjO"/>
</dbReference>
<dbReference type="EMBL" id="VNJI01000061">
    <property type="protein sequence ID" value="TVY04029.1"/>
    <property type="molecule type" value="Genomic_DNA"/>
</dbReference>
<proteinExistence type="predicted"/>
<sequence>MIPGRLGDRFSARILNEIPSSISSVQKEGRLLKGQLNKPPVQEQETSVWICVKEEYKGWVREDFPFNKVLKCALYDSEMVRRTKVLPILSIEKNAVAVSCES</sequence>
<evidence type="ECO:0000313" key="2">
    <source>
        <dbReference type="Proteomes" id="UP000317036"/>
    </source>
</evidence>
<dbReference type="Proteomes" id="UP000317036">
    <property type="component" value="Unassembled WGS sequence"/>
</dbReference>
<dbReference type="AlphaFoldDB" id="A0A559JVW3"/>
<evidence type="ECO:0000313" key="1">
    <source>
        <dbReference type="EMBL" id="TVY04029.1"/>
    </source>
</evidence>